<dbReference type="AlphaFoldDB" id="M7T1D7"/>
<organism evidence="1 2">
    <name type="scientific">Eutypa lata (strain UCR-EL1)</name>
    <name type="common">Grapevine dieback disease fungus</name>
    <name type="synonym">Eutypa armeniacae</name>
    <dbReference type="NCBI Taxonomy" id="1287681"/>
    <lineage>
        <taxon>Eukaryota</taxon>
        <taxon>Fungi</taxon>
        <taxon>Dikarya</taxon>
        <taxon>Ascomycota</taxon>
        <taxon>Pezizomycotina</taxon>
        <taxon>Sordariomycetes</taxon>
        <taxon>Xylariomycetidae</taxon>
        <taxon>Xylariales</taxon>
        <taxon>Diatrypaceae</taxon>
        <taxon>Eutypa</taxon>
    </lineage>
</organism>
<evidence type="ECO:0000313" key="2">
    <source>
        <dbReference type="Proteomes" id="UP000012174"/>
    </source>
</evidence>
<dbReference type="OrthoDB" id="3525185at2759"/>
<gene>
    <name evidence="1" type="ORF">UCREL1_2327</name>
</gene>
<proteinExistence type="predicted"/>
<dbReference type="Proteomes" id="UP000012174">
    <property type="component" value="Unassembled WGS sequence"/>
</dbReference>
<accession>M7T1D7</accession>
<name>M7T1D7_EUTLA</name>
<dbReference type="HOGENOM" id="CLU_021599_5_1_1"/>
<dbReference type="KEGG" id="ela:UCREL1_2327"/>
<reference evidence="2" key="1">
    <citation type="journal article" date="2013" name="Genome Announc.">
        <title>Draft genome sequence of the grapevine dieback fungus Eutypa lata UCR-EL1.</title>
        <authorList>
            <person name="Blanco-Ulate B."/>
            <person name="Rolshausen P.E."/>
            <person name="Cantu D."/>
        </authorList>
    </citation>
    <scope>NUCLEOTIDE SEQUENCE [LARGE SCALE GENOMIC DNA]</scope>
    <source>
        <strain evidence="2">UCR-EL1</strain>
    </source>
</reference>
<protein>
    <submittedName>
        <fullName evidence="1">Putative transposase tc1-like protein</fullName>
    </submittedName>
</protein>
<evidence type="ECO:0000313" key="1">
    <source>
        <dbReference type="EMBL" id="EMR70638.1"/>
    </source>
</evidence>
<sequence>MKRSPLAIDVQKGEQTTKGAQHVSSVKFVTPRARNKPTNGLSLAGFKSDFCSARMLDNVVWSSFGVGWFEKAASGEMGDLSCKATKALARSSFGRLERMQDLEMQGAEDYGDCLHSMAVELKGKDPIDARNLIAPILLLLTTSLNYPYRPYESFLAQQDAGSQGGSSTSASYVNNDLSAVRSHFRGLATVKTVLTKNKLYKNAPDFLSGYLQFDSAARAADIGLYDSLLMWLMVLLWNTGLSGKEIAAIVSDCDQRAFLNAFSSPGTSKNTCKTEVPVDDPAFFEPLLRPASTIGLRDLAVEICRVFEWQSRNHHLATKSSEAIYVYMFPLGMAMKVLQADDPLQDWITEMVKTDPITVAYASGRHTSLGFSNFVTPGMISGLVNEDKAV</sequence>
<dbReference type="EMBL" id="KB705806">
    <property type="protein sequence ID" value="EMR70638.1"/>
    <property type="molecule type" value="Genomic_DNA"/>
</dbReference>
<keyword evidence="2" id="KW-1185">Reference proteome</keyword>
<dbReference type="STRING" id="1287681.M7T1D7"/>